<evidence type="ECO:0000313" key="2">
    <source>
        <dbReference type="Proteomes" id="UP000291121"/>
    </source>
</evidence>
<dbReference type="RefSeq" id="WP_205892832.1">
    <property type="nucleotide sequence ID" value="NZ_CP024767.1"/>
</dbReference>
<evidence type="ECO:0000313" key="1">
    <source>
        <dbReference type="EMBL" id="QAY85897.1"/>
    </source>
</evidence>
<accession>A0A4P6G4E7</accession>
<gene>
    <name evidence="1" type="ORF">CUN61_18750</name>
</gene>
<name>A0A4P6G4E7_9PSED</name>
<dbReference type="Proteomes" id="UP000291121">
    <property type="component" value="Chromosome"/>
</dbReference>
<protein>
    <submittedName>
        <fullName evidence="1">Uncharacterized protein</fullName>
    </submittedName>
</protein>
<dbReference type="EMBL" id="CP024767">
    <property type="protein sequence ID" value="QAY85897.1"/>
    <property type="molecule type" value="Genomic_DNA"/>
</dbReference>
<keyword evidence="2" id="KW-1185">Reference proteome</keyword>
<sequence>MTAFPRDIEQDFDALMELMILVINSRLNSPIIPGMEFLNDIQTLSLKLFKQLCSTKTISTGCVFQSKTGKAYEFIDQGSVSILARANIETFLTLHWLFGGDFQISQFRHRVWQYAGLNDRVNHTATSAEGRAKQDDARVQQMELLRYIQASERLKAYTPKQVDQLLKGNWRVGWSWADEAVRAGFHRKYFDNVYGYLCGYSHSSYISAMQIGQAQDLATQARMSEAGLQISVHIMAHFIHLYASTFSPAADLLRESESKHIADLWHFKSGDMDIIFGEQ</sequence>
<proteinExistence type="predicted"/>
<dbReference type="AlphaFoldDB" id="A0A4P6G4E7"/>
<reference evidence="1 2" key="1">
    <citation type="submission" date="2017-11" db="EMBL/GenBank/DDBJ databases">
        <title>Genome sequence of Pseudomonas arsenicoxydans ACM1.</title>
        <authorList>
            <person name="Nascimento F.X."/>
        </authorList>
    </citation>
    <scope>NUCLEOTIDE SEQUENCE [LARGE SCALE GENOMIC DNA]</scope>
    <source>
        <strain evidence="1 2">ACM1</strain>
    </source>
</reference>
<organism evidence="1 2">
    <name type="scientific">Pseudomonas arsenicoxydans</name>
    <dbReference type="NCBI Taxonomy" id="702115"/>
    <lineage>
        <taxon>Bacteria</taxon>
        <taxon>Pseudomonadati</taxon>
        <taxon>Pseudomonadota</taxon>
        <taxon>Gammaproteobacteria</taxon>
        <taxon>Pseudomonadales</taxon>
        <taxon>Pseudomonadaceae</taxon>
        <taxon>Pseudomonas</taxon>
    </lineage>
</organism>